<dbReference type="SUPFAM" id="SSF50891">
    <property type="entry name" value="Cyclophilin-like"/>
    <property type="match status" value="1"/>
</dbReference>
<dbReference type="InterPro" id="IPR046357">
    <property type="entry name" value="PPIase_dom_sf"/>
</dbReference>
<evidence type="ECO:0000256" key="3">
    <source>
        <dbReference type="ARBA" id="ARBA00023110"/>
    </source>
</evidence>
<keyword evidence="10" id="KW-1185">Reference proteome</keyword>
<dbReference type="InterPro" id="IPR044666">
    <property type="entry name" value="Cyclophilin_A-like"/>
</dbReference>
<feature type="domain" description="PPIase cyclophilin-type" evidence="8">
    <location>
        <begin position="38"/>
        <end position="206"/>
    </location>
</feature>
<dbReference type="InterPro" id="IPR001179">
    <property type="entry name" value="PPIase_FKBP_dom"/>
</dbReference>
<evidence type="ECO:0000256" key="4">
    <source>
        <dbReference type="ARBA" id="ARBA00023235"/>
    </source>
</evidence>
<dbReference type="GO" id="GO:0003755">
    <property type="term" value="F:peptidyl-prolyl cis-trans isomerase activity"/>
    <property type="evidence" value="ECO:0007669"/>
    <property type="project" value="UniProtKB-EC"/>
</dbReference>
<dbReference type="SUPFAM" id="SSF54534">
    <property type="entry name" value="FKBP-like"/>
    <property type="match status" value="1"/>
</dbReference>
<evidence type="ECO:0000256" key="1">
    <source>
        <dbReference type="ARBA" id="ARBA00000971"/>
    </source>
</evidence>
<dbReference type="Proteomes" id="UP000829476">
    <property type="component" value="Chromosome"/>
</dbReference>
<dbReference type="PROSITE" id="PS51257">
    <property type="entry name" value="PROKAR_LIPOPROTEIN"/>
    <property type="match status" value="1"/>
</dbReference>
<dbReference type="Gene3D" id="2.40.100.10">
    <property type="entry name" value="Cyclophilin-like"/>
    <property type="match status" value="1"/>
</dbReference>
<reference evidence="9 10" key="1">
    <citation type="journal article" date="2018" name="Int. J. Syst. Evol. Microbiol.">
        <title>Zhouia spongiae sp. nov., isolated from a marine sponge.</title>
        <authorList>
            <person name="Zhuang L."/>
            <person name="Lin B."/>
            <person name="Qin F."/>
            <person name="Luo L."/>
        </authorList>
    </citation>
    <scope>NUCLEOTIDE SEQUENCE [LARGE SCALE GENOMIC DNA]</scope>
    <source>
        <strain evidence="9 10">HN-Y44</strain>
    </source>
</reference>
<evidence type="ECO:0000256" key="5">
    <source>
        <dbReference type="PROSITE-ProRule" id="PRU00277"/>
    </source>
</evidence>
<dbReference type="Pfam" id="PF00160">
    <property type="entry name" value="Pro_isomerase"/>
    <property type="match status" value="1"/>
</dbReference>
<feature type="domain" description="PPIase FKBP-type" evidence="7">
    <location>
        <begin position="277"/>
        <end position="382"/>
    </location>
</feature>
<name>A0ABY3YIW6_9FLAO</name>
<dbReference type="InterPro" id="IPR002130">
    <property type="entry name" value="Cyclophilin-type_PPIase_dom"/>
</dbReference>
<evidence type="ECO:0000259" key="7">
    <source>
        <dbReference type="PROSITE" id="PS50059"/>
    </source>
</evidence>
<accession>A0ABY3YIW6</accession>
<proteinExistence type="predicted"/>
<feature type="coiled-coil region" evidence="6">
    <location>
        <begin position="226"/>
        <end position="257"/>
    </location>
</feature>
<keyword evidence="3 5" id="KW-0697">Rotamase</keyword>
<dbReference type="PROSITE" id="PS50059">
    <property type="entry name" value="FKBP_PPIASE"/>
    <property type="match status" value="1"/>
</dbReference>
<dbReference type="CDD" id="cd00317">
    <property type="entry name" value="cyclophilin"/>
    <property type="match status" value="1"/>
</dbReference>
<evidence type="ECO:0000256" key="2">
    <source>
        <dbReference type="ARBA" id="ARBA00013194"/>
    </source>
</evidence>
<dbReference type="PANTHER" id="PTHR45625:SF4">
    <property type="entry name" value="PEPTIDYLPROLYL ISOMERASE DOMAIN AND WD REPEAT-CONTAINING PROTEIN 1"/>
    <property type="match status" value="1"/>
</dbReference>
<dbReference type="Pfam" id="PF00254">
    <property type="entry name" value="FKBP_C"/>
    <property type="match status" value="1"/>
</dbReference>
<keyword evidence="4 5" id="KW-0413">Isomerase</keyword>
<organism evidence="9 10">
    <name type="scientific">Zhouia spongiae</name>
    <dbReference type="NCBI Taxonomy" id="2202721"/>
    <lineage>
        <taxon>Bacteria</taxon>
        <taxon>Pseudomonadati</taxon>
        <taxon>Bacteroidota</taxon>
        <taxon>Flavobacteriia</taxon>
        <taxon>Flavobacteriales</taxon>
        <taxon>Flavobacteriaceae</taxon>
        <taxon>Zhouia</taxon>
    </lineage>
</organism>
<evidence type="ECO:0000313" key="9">
    <source>
        <dbReference type="EMBL" id="UNY97547.1"/>
    </source>
</evidence>
<sequence length="383" mass="42185">MKKINLFVLMLGFLAAGCSSKYSELGDGLFADIQTSKGEIIVKLAYDKTPITVANFVTLAEGSNPFVTDSIKGKKYYDGVIFHRVIEDFMIQSGDPTGQGNGNPGYKFKDEFDKNLSHDKKGILSMANAGFGTNGSQFFITHKATKFLDAYDQNGNLKPCENPRVSCHAVFGEVVKGLEVVDSIAATETNPQDRPLEDVIMNNIKIIRNGKEAKNFDAVKVFSNYFEEANKKAEDARKAAEDLAKEFEEQKAKASETESGLKYLILEKGNDDKPKEGETVLVNYAGYFTDGLLFDTSWLDVAEKMNAVQQSKVRRNGYQPFPTALSLDAQLVPGFKEGLFLLNYGAKVRLFIPSHLGYGSTGSGPIPPDTDLVFDLQISKPQE</sequence>
<dbReference type="RefSeq" id="WP_242935959.1">
    <property type="nucleotide sequence ID" value="NZ_CP094326.1"/>
</dbReference>
<dbReference type="EC" id="5.2.1.8" evidence="2 5"/>
<dbReference type="EMBL" id="CP094326">
    <property type="protein sequence ID" value="UNY97547.1"/>
    <property type="molecule type" value="Genomic_DNA"/>
</dbReference>
<evidence type="ECO:0000313" key="10">
    <source>
        <dbReference type="Proteomes" id="UP000829476"/>
    </source>
</evidence>
<evidence type="ECO:0000259" key="8">
    <source>
        <dbReference type="PROSITE" id="PS50072"/>
    </source>
</evidence>
<evidence type="ECO:0000256" key="6">
    <source>
        <dbReference type="SAM" id="Coils"/>
    </source>
</evidence>
<comment type="catalytic activity">
    <reaction evidence="1 5">
        <text>[protein]-peptidylproline (omega=180) = [protein]-peptidylproline (omega=0)</text>
        <dbReference type="Rhea" id="RHEA:16237"/>
        <dbReference type="Rhea" id="RHEA-COMP:10747"/>
        <dbReference type="Rhea" id="RHEA-COMP:10748"/>
        <dbReference type="ChEBI" id="CHEBI:83833"/>
        <dbReference type="ChEBI" id="CHEBI:83834"/>
        <dbReference type="EC" id="5.2.1.8"/>
    </reaction>
</comment>
<dbReference type="Gene3D" id="3.10.50.40">
    <property type="match status" value="1"/>
</dbReference>
<gene>
    <name evidence="9" type="ORF">MQE36_10675</name>
</gene>
<protein>
    <recommendedName>
        <fullName evidence="2 5">peptidylprolyl isomerase</fullName>
        <ecNumber evidence="2 5">5.2.1.8</ecNumber>
    </recommendedName>
</protein>
<dbReference type="PANTHER" id="PTHR45625">
    <property type="entry name" value="PEPTIDYL-PROLYL CIS-TRANS ISOMERASE-RELATED"/>
    <property type="match status" value="1"/>
</dbReference>
<dbReference type="InterPro" id="IPR029000">
    <property type="entry name" value="Cyclophilin-like_dom_sf"/>
</dbReference>
<dbReference type="PROSITE" id="PS50072">
    <property type="entry name" value="CSA_PPIASE_2"/>
    <property type="match status" value="1"/>
</dbReference>
<dbReference type="PRINTS" id="PR00153">
    <property type="entry name" value="CSAPPISMRASE"/>
</dbReference>
<keyword evidence="6" id="KW-0175">Coiled coil</keyword>